<comment type="caution">
    <text evidence="1">The sequence shown here is derived from an EMBL/GenBank/DDBJ whole genome shotgun (WGS) entry which is preliminary data.</text>
</comment>
<proteinExistence type="predicted"/>
<evidence type="ECO:0000313" key="2">
    <source>
        <dbReference type="Proteomes" id="UP001153050"/>
    </source>
</evidence>
<name>A0ABM9EIC9_9HYPH</name>
<gene>
    <name evidence="1" type="ORF">MES5069_70309</name>
</gene>
<keyword evidence="2" id="KW-1185">Reference proteome</keyword>
<accession>A0ABM9EIC9</accession>
<sequence>MKPCSGTPLCLPQLLCSCFVPAVVLGDFCMVLSYTSDPPLRRVFIFADLDRRRSGLDVTLR</sequence>
<dbReference type="Proteomes" id="UP001153050">
    <property type="component" value="Unassembled WGS sequence"/>
</dbReference>
<protein>
    <recommendedName>
        <fullName evidence="3">Secreted protein</fullName>
    </recommendedName>
</protein>
<evidence type="ECO:0008006" key="3">
    <source>
        <dbReference type="Google" id="ProtNLM"/>
    </source>
</evidence>
<organism evidence="1 2">
    <name type="scientific">Mesorhizobium escarrei</name>
    <dbReference type="NCBI Taxonomy" id="666018"/>
    <lineage>
        <taxon>Bacteria</taxon>
        <taxon>Pseudomonadati</taxon>
        <taxon>Pseudomonadota</taxon>
        <taxon>Alphaproteobacteria</taxon>
        <taxon>Hyphomicrobiales</taxon>
        <taxon>Phyllobacteriaceae</taxon>
        <taxon>Mesorhizobium</taxon>
    </lineage>
</organism>
<dbReference type="PROSITE" id="PS51257">
    <property type="entry name" value="PROKAR_LIPOPROTEIN"/>
    <property type="match status" value="1"/>
</dbReference>
<reference evidence="1 2" key="1">
    <citation type="submission" date="2022-03" db="EMBL/GenBank/DDBJ databases">
        <authorList>
            <person name="Brunel B."/>
        </authorList>
    </citation>
    <scope>NUCLEOTIDE SEQUENCE [LARGE SCALE GENOMIC DNA]</scope>
    <source>
        <strain evidence="1">STM5069sample</strain>
    </source>
</reference>
<dbReference type="EMBL" id="CAKXZT010000168">
    <property type="protein sequence ID" value="CAH2408691.1"/>
    <property type="molecule type" value="Genomic_DNA"/>
</dbReference>
<evidence type="ECO:0000313" key="1">
    <source>
        <dbReference type="EMBL" id="CAH2408691.1"/>
    </source>
</evidence>